<dbReference type="AlphaFoldDB" id="A0A382WKG6"/>
<protein>
    <submittedName>
        <fullName evidence="1">Uncharacterized protein</fullName>
    </submittedName>
</protein>
<feature type="non-terminal residue" evidence="1">
    <location>
        <position position="36"/>
    </location>
</feature>
<sequence>MGETLFQVYRGKGAKGELREYPVEVSEGMVVLDAVH</sequence>
<gene>
    <name evidence="1" type="ORF">METZ01_LOCUS412126</name>
</gene>
<accession>A0A382WKG6</accession>
<organism evidence="1">
    <name type="scientific">marine metagenome</name>
    <dbReference type="NCBI Taxonomy" id="408172"/>
    <lineage>
        <taxon>unclassified sequences</taxon>
        <taxon>metagenomes</taxon>
        <taxon>ecological metagenomes</taxon>
    </lineage>
</organism>
<reference evidence="1" key="1">
    <citation type="submission" date="2018-05" db="EMBL/GenBank/DDBJ databases">
        <authorList>
            <person name="Lanie J.A."/>
            <person name="Ng W.-L."/>
            <person name="Kazmierczak K.M."/>
            <person name="Andrzejewski T.M."/>
            <person name="Davidsen T.M."/>
            <person name="Wayne K.J."/>
            <person name="Tettelin H."/>
            <person name="Glass J.I."/>
            <person name="Rusch D."/>
            <person name="Podicherti R."/>
            <person name="Tsui H.-C.T."/>
            <person name="Winkler M.E."/>
        </authorList>
    </citation>
    <scope>NUCLEOTIDE SEQUENCE</scope>
</reference>
<evidence type="ECO:0000313" key="1">
    <source>
        <dbReference type="EMBL" id="SVD59272.1"/>
    </source>
</evidence>
<proteinExistence type="predicted"/>
<name>A0A382WKG6_9ZZZZ</name>
<dbReference type="EMBL" id="UINC01160554">
    <property type="protein sequence ID" value="SVD59272.1"/>
    <property type="molecule type" value="Genomic_DNA"/>
</dbReference>